<dbReference type="EMBL" id="JAFBCV010000004">
    <property type="protein sequence ID" value="MBM7838291.1"/>
    <property type="molecule type" value="Genomic_DNA"/>
</dbReference>
<evidence type="ECO:0000313" key="2">
    <source>
        <dbReference type="Proteomes" id="UP001179280"/>
    </source>
</evidence>
<dbReference type="Proteomes" id="UP001179280">
    <property type="component" value="Unassembled WGS sequence"/>
</dbReference>
<reference evidence="1" key="1">
    <citation type="submission" date="2021-01" db="EMBL/GenBank/DDBJ databases">
        <title>Genomic Encyclopedia of Type Strains, Phase IV (KMG-IV): sequencing the most valuable type-strain genomes for metagenomic binning, comparative biology and taxonomic classification.</title>
        <authorList>
            <person name="Goeker M."/>
        </authorList>
    </citation>
    <scope>NUCLEOTIDE SEQUENCE</scope>
    <source>
        <strain evidence="1">DSM 21943</strain>
    </source>
</reference>
<gene>
    <name evidence="1" type="ORF">JOC54_001547</name>
</gene>
<evidence type="ECO:0000313" key="1">
    <source>
        <dbReference type="EMBL" id="MBM7838291.1"/>
    </source>
</evidence>
<dbReference type="PANTHER" id="PTHR39179">
    <property type="entry name" value="SPORE COAT PROTEIN I"/>
    <property type="match status" value="1"/>
</dbReference>
<dbReference type="PANTHER" id="PTHR39179:SF2">
    <property type="entry name" value="ENDOSPORE COAT-ASSOCIATED PROTEIN YUTH"/>
    <property type="match status" value="1"/>
</dbReference>
<comment type="caution">
    <text evidence="1">The sequence shown here is derived from an EMBL/GenBank/DDBJ whole genome shotgun (WGS) entry which is preliminary data.</text>
</comment>
<protein>
    <submittedName>
        <fullName evidence="1">Spore coat protein YutH</fullName>
    </submittedName>
</protein>
<keyword evidence="2" id="KW-1185">Reference proteome</keyword>
<dbReference type="InterPro" id="IPR014254">
    <property type="entry name" value="Spore_coat_YutH"/>
</dbReference>
<name>A0ABS2SSX3_9BACI</name>
<dbReference type="NCBIfam" id="TIGR02905">
    <property type="entry name" value="spore_yutH"/>
    <property type="match status" value="1"/>
</dbReference>
<keyword evidence="1" id="KW-0946">Virion</keyword>
<proteinExistence type="predicted"/>
<dbReference type="Gene3D" id="3.90.1200.10">
    <property type="match status" value="1"/>
</dbReference>
<dbReference type="RefSeq" id="WP_035441534.1">
    <property type="nucleotide sequence ID" value="NZ_JAFBCV010000004.1"/>
</dbReference>
<accession>A0ABS2SSX3</accession>
<dbReference type="InterPro" id="IPR047175">
    <property type="entry name" value="CotS-like"/>
</dbReference>
<sequence>MLERNVYDQYKLYCEERFSIGDYEGFIANNQAYLIVPKDEMQTEESVMVAFATFMRQTGDESVLELILNNTNQNSTLVDGQEVYLFRLPNWGEDRGIRIQSSWDLGNQLHTWHQKGQQGFDQWRKATISPWPTLWSTRLEQLEGWYQQVNSQGPKTGTDEAFLYTYPYFMGITENAIQYAVDTQLDVPMEPRDVGTICHRRFSEKSWMRISENGQIIKPPTSFLFDHPARDLAEWMRSKRLEQNSRNELSTFLEGYEQTQILSAYTWQLMFSRLLFPLHYFEILENYYRAQLPHEQTLFTEQFQAFLDVEKTNTTFLGEFAEEAKLSRNRSFPELDWLIGQKL</sequence>
<organism evidence="1 2">
    <name type="scientific">Shouchella xiaoxiensis</name>
    <dbReference type="NCBI Taxonomy" id="766895"/>
    <lineage>
        <taxon>Bacteria</taxon>
        <taxon>Bacillati</taxon>
        <taxon>Bacillota</taxon>
        <taxon>Bacilli</taxon>
        <taxon>Bacillales</taxon>
        <taxon>Bacillaceae</taxon>
        <taxon>Shouchella</taxon>
    </lineage>
</organism>
<keyword evidence="1" id="KW-0167">Capsid protein</keyword>